<feature type="domain" description="Translocation and assembly module TamB C-terminal" evidence="5">
    <location>
        <begin position="908"/>
        <end position="1246"/>
    </location>
</feature>
<evidence type="ECO:0000256" key="3">
    <source>
        <dbReference type="ARBA" id="ARBA00022989"/>
    </source>
</evidence>
<evidence type="ECO:0000259" key="5">
    <source>
        <dbReference type="Pfam" id="PF04357"/>
    </source>
</evidence>
<evidence type="ECO:0000256" key="1">
    <source>
        <dbReference type="ARBA" id="ARBA00004167"/>
    </source>
</evidence>
<keyword evidence="4" id="KW-0472">Membrane</keyword>
<protein>
    <submittedName>
        <fullName evidence="6">Translocation/assembly module TamB domain-containing protein</fullName>
    </submittedName>
</protein>
<dbReference type="InterPro" id="IPR007452">
    <property type="entry name" value="TamB_C"/>
</dbReference>
<organism evidence="6 7">
    <name type="scientific">Rhodanobacter ginsenosidimutans</name>
    <dbReference type="NCBI Taxonomy" id="490571"/>
    <lineage>
        <taxon>Bacteria</taxon>
        <taxon>Pseudomonadati</taxon>
        <taxon>Pseudomonadota</taxon>
        <taxon>Gammaproteobacteria</taxon>
        <taxon>Lysobacterales</taxon>
        <taxon>Rhodanobacteraceae</taxon>
        <taxon>Rhodanobacter</taxon>
    </lineage>
</organism>
<comment type="caution">
    <text evidence="6">The sequence shown here is derived from an EMBL/GenBank/DDBJ whole genome shotgun (WGS) entry which is preliminary data.</text>
</comment>
<evidence type="ECO:0000256" key="2">
    <source>
        <dbReference type="ARBA" id="ARBA00022692"/>
    </source>
</evidence>
<dbReference type="EMBL" id="JBHSMM010000001">
    <property type="protein sequence ID" value="MFC5439050.1"/>
    <property type="molecule type" value="Genomic_DNA"/>
</dbReference>
<keyword evidence="7" id="KW-1185">Reference proteome</keyword>
<accession>A0ABW0JTF4</accession>
<keyword evidence="3" id="KW-1133">Transmembrane helix</keyword>
<dbReference type="PANTHER" id="PTHR36985:SF1">
    <property type="entry name" value="TRANSLOCATION AND ASSEMBLY MODULE SUBUNIT TAMB"/>
    <property type="match status" value="1"/>
</dbReference>
<proteinExistence type="predicted"/>
<keyword evidence="2" id="KW-0812">Transmembrane</keyword>
<dbReference type="Proteomes" id="UP001596018">
    <property type="component" value="Unassembled WGS sequence"/>
</dbReference>
<name>A0ABW0JTF4_9GAMM</name>
<dbReference type="RefSeq" id="WP_056081955.1">
    <property type="nucleotide sequence ID" value="NZ_JALBWS010000015.1"/>
</dbReference>
<evidence type="ECO:0000313" key="7">
    <source>
        <dbReference type="Proteomes" id="UP001596018"/>
    </source>
</evidence>
<evidence type="ECO:0000313" key="6">
    <source>
        <dbReference type="EMBL" id="MFC5439050.1"/>
    </source>
</evidence>
<comment type="subcellular location">
    <subcellularLocation>
        <location evidence="1">Membrane</location>
        <topology evidence="1">Single-pass membrane protein</topology>
    </subcellularLocation>
</comment>
<gene>
    <name evidence="6" type="ORF">ACFPK0_03360</name>
</gene>
<dbReference type="PANTHER" id="PTHR36985">
    <property type="entry name" value="TRANSLOCATION AND ASSEMBLY MODULE SUBUNIT TAMB"/>
    <property type="match status" value="1"/>
</dbReference>
<reference evidence="7" key="1">
    <citation type="journal article" date="2019" name="Int. J. Syst. Evol. Microbiol.">
        <title>The Global Catalogue of Microorganisms (GCM) 10K type strain sequencing project: providing services to taxonomists for standard genome sequencing and annotation.</title>
        <authorList>
            <consortium name="The Broad Institute Genomics Platform"/>
            <consortium name="The Broad Institute Genome Sequencing Center for Infectious Disease"/>
            <person name="Wu L."/>
            <person name="Ma J."/>
        </authorList>
    </citation>
    <scope>NUCLEOTIDE SEQUENCE [LARGE SCALE GENOMIC DNA]</scope>
    <source>
        <strain evidence="7">KACC 12822</strain>
    </source>
</reference>
<evidence type="ECO:0000256" key="4">
    <source>
        <dbReference type="ARBA" id="ARBA00023136"/>
    </source>
</evidence>
<dbReference type="Pfam" id="PF04357">
    <property type="entry name" value="TamB"/>
    <property type="match status" value="1"/>
</dbReference>
<sequence>MKWFKRIALTLATLLLVAAAALWWLLGSDAGLRFALDRAEGFTQGALTVQQARGHLAGPIDVAGLRYDDGNGTVVKVEKAHLHVRLWPLLARRVHVLDLDADGVEVALPQSAPSSQEATPFSLKPPVQLVLDRVRVGSMAIRQGGAVVFISNQLDLSGSWTDSGLVLKQLALQAPDGHVQLGGTLAIGTGYAGDSKASFRWKLGDTDLAGQLNARSDGKLAHIDLTLTRPSALHLRLELTQSADYPWTAALDVPRFDPQVLLGDSSLDTVGATLKGQGDRYGGTLEGRLDLNDYPLLLQPLRARFDPAFDTLTLQQLNLSSPRLKGNLAATGTVRLTAQPVTAALDVRWSDLLLPQELVGQELASHGAINVHGSMAKYHAEGDVAIGPPGKLAALSLDLDGSTQALVLHTLALQQAQGNVRASGTLTLQPMLAWQAQVNADRFDPGQLFAGWNGALDFDLASHGSLPDNGPDATLEIRKLGGELRQRAVSGHGKLHLSPNEVVDGSLDLASGGSTIRLDAKPGASNDAQLKLAIASLSDWLPDASGRLDGHFSIRGKPPELAINGQLHGRSLSWQQQKVDALQLILGVRDISRPAGKLDVQATGAWLQGLAFQQIHLLAEGSQTNHRLTLDARGTQLSGRLALHGSSKGANWDGTLETLDLAPQGMPEWRLQQTASLRYRNGAASLSELCLTAGDPHLCVAASRDKGGNLDASYRLHALPLALLLSASGNVDLPLRADGTLEGEGKVRRSAAGALTGTAGISSTRGSITYTDRSEEPLLRYDQLHLAATLAPGSQRIELHSNLDDNGRLDGHLTLSGAQQNLAGQLDLRLRNLAFIELLSTDVANAKGKLDGSFNFAGTLQQPAVTGHADLAEFAAELPAVGLKLSHGNLAINTINAQQFRLDGSVQSGKGSVAINGVAGIGAGATTAITLKGSDVTAADIPAAKVVLSPDLVVKQDAQGLDIGGSVGIDSADINADRLAGNGSVKASPDVVVVDEQHEEQAASRLPITAHVKVDLGRRTHVVGMGLDGRVTGLLTVNERPGHATTGQGQVAVSGTYRAYGQNLQIQHGQLLFASTPIDNPGLNIRATRKINPNATIDEGQEVGLYIAGTAQRPVLTVFSNPVMEQSDALSYLITGKPLSDVKGGEGDMVGAAAQALGSAAGNLLAKRIGSEIGVDDIGVSSNEALGGESAFTVGKYLSPRLYLSYGVGLFEPGTVITLRYRLSHRWSFEAQNATDFSRASFNYRIEK</sequence>